<keyword evidence="2" id="KW-1185">Reference proteome</keyword>
<dbReference type="EMBL" id="JACHEA010000001">
    <property type="protein sequence ID" value="MBB5337832.1"/>
    <property type="molecule type" value="Genomic_DNA"/>
</dbReference>
<protein>
    <submittedName>
        <fullName evidence="1">Uncharacterized protein</fullName>
    </submittedName>
</protein>
<dbReference type="Proteomes" id="UP000569005">
    <property type="component" value="Unassembled WGS sequence"/>
</dbReference>
<organism evidence="1 2">
    <name type="scientific">Tunturiibacter gelidiferens</name>
    <dbReference type="NCBI Taxonomy" id="3069689"/>
    <lineage>
        <taxon>Bacteria</taxon>
        <taxon>Pseudomonadati</taxon>
        <taxon>Acidobacteriota</taxon>
        <taxon>Terriglobia</taxon>
        <taxon>Terriglobales</taxon>
        <taxon>Acidobacteriaceae</taxon>
        <taxon>Tunturiibacter</taxon>
    </lineage>
</organism>
<evidence type="ECO:0000313" key="1">
    <source>
        <dbReference type="EMBL" id="MBB5337832.1"/>
    </source>
</evidence>
<accession>A0ACC5NTD4</accession>
<sequence length="209" mass="22415">MKGTRQYYTELRSGAILLIMSAIAAVPCFAQQYVGIRTVDFNFAAAAQQQNEWCWAASIQMILNYYGIPATQQEIVTRTYGIPVDQPGSDAAINSALNGWGRTVAGEIRTIHSATGNGLPTPAILLRELAEQHPILVAFATGPNSGHAVVITAASYINGPSGPQVTSLVLRDPWPSPNTISTEGRIEIAGPNLTAFAPTVRAYWFVTVN</sequence>
<comment type="caution">
    <text evidence="1">The sequence shown here is derived from an EMBL/GenBank/DDBJ whole genome shotgun (WGS) entry which is preliminary data.</text>
</comment>
<gene>
    <name evidence="1" type="ORF">HDF13_000165</name>
</gene>
<evidence type="ECO:0000313" key="2">
    <source>
        <dbReference type="Proteomes" id="UP000569005"/>
    </source>
</evidence>
<name>A0ACC5NTD4_9BACT</name>
<proteinExistence type="predicted"/>
<reference evidence="1" key="1">
    <citation type="submission" date="2020-08" db="EMBL/GenBank/DDBJ databases">
        <title>Genomic Encyclopedia of Type Strains, Phase IV (KMG-V): Genome sequencing to study the core and pangenomes of soil and plant-associated prokaryotes.</title>
        <authorList>
            <person name="Whitman W."/>
        </authorList>
    </citation>
    <scope>NUCLEOTIDE SEQUENCE</scope>
    <source>
        <strain evidence="1">M8UP15</strain>
    </source>
</reference>